<proteinExistence type="predicted"/>
<evidence type="ECO:0000313" key="1">
    <source>
        <dbReference type="EMBL" id="MCW6506594.1"/>
    </source>
</evidence>
<dbReference type="EMBL" id="JAMOIM010000001">
    <property type="protein sequence ID" value="MCW6506594.1"/>
    <property type="molecule type" value="Genomic_DNA"/>
</dbReference>
<dbReference type="AlphaFoldDB" id="A0AA41YR32"/>
<dbReference type="Proteomes" id="UP001165667">
    <property type="component" value="Unassembled WGS sequence"/>
</dbReference>
<reference evidence="1" key="1">
    <citation type="submission" date="2022-05" db="EMBL/GenBank/DDBJ databases">
        <authorList>
            <person name="Pankratov T."/>
        </authorList>
    </citation>
    <scope>NUCLEOTIDE SEQUENCE</scope>
    <source>
        <strain evidence="1">BP6-180914</strain>
    </source>
</reference>
<keyword evidence="2" id="KW-1185">Reference proteome</keyword>
<protein>
    <submittedName>
        <fullName evidence="1">Uncharacterized protein</fullName>
    </submittedName>
</protein>
<name>A0AA41YR32_9HYPH</name>
<comment type="caution">
    <text evidence="1">The sequence shown here is derived from an EMBL/GenBank/DDBJ whole genome shotgun (WGS) entry which is preliminary data.</text>
</comment>
<organism evidence="1 2">
    <name type="scientific">Lichenifustis flavocetrariae</name>
    <dbReference type="NCBI Taxonomy" id="2949735"/>
    <lineage>
        <taxon>Bacteria</taxon>
        <taxon>Pseudomonadati</taxon>
        <taxon>Pseudomonadota</taxon>
        <taxon>Alphaproteobacteria</taxon>
        <taxon>Hyphomicrobiales</taxon>
        <taxon>Lichenihabitantaceae</taxon>
        <taxon>Lichenifustis</taxon>
    </lineage>
</organism>
<gene>
    <name evidence="1" type="ORF">M8523_00990</name>
</gene>
<evidence type="ECO:0000313" key="2">
    <source>
        <dbReference type="Proteomes" id="UP001165667"/>
    </source>
</evidence>
<accession>A0AA41YR32</accession>
<sequence>MASVTYFVVVPFNKDDEGNLVSGEPKEAPNGDRARRLAQGLADNNAGAVAFSRTGDPEAGEFGDAQVIAIFGSVDLHALQG</sequence>
<dbReference type="RefSeq" id="WP_282582952.1">
    <property type="nucleotide sequence ID" value="NZ_JAMOIM010000001.1"/>
</dbReference>